<dbReference type="AlphaFoldDB" id="A0A917AY40"/>
<dbReference type="Proteomes" id="UP000605259">
    <property type="component" value="Unassembled WGS sequence"/>
</dbReference>
<reference evidence="1" key="1">
    <citation type="journal article" date="2014" name="Int. J. Syst. Evol. Microbiol.">
        <title>Complete genome sequence of Corynebacterium casei LMG S-19264T (=DSM 44701T), isolated from a smear-ripened cheese.</title>
        <authorList>
            <consortium name="US DOE Joint Genome Institute (JGI-PGF)"/>
            <person name="Walter F."/>
            <person name="Albersmeier A."/>
            <person name="Kalinowski J."/>
            <person name="Ruckert C."/>
        </authorList>
    </citation>
    <scope>NUCLEOTIDE SEQUENCE</scope>
    <source>
        <strain evidence="1">CGMCC 1.12698</strain>
    </source>
</reference>
<organism evidence="1 2">
    <name type="scientific">Priestia taiwanensis</name>
    <dbReference type="NCBI Taxonomy" id="1347902"/>
    <lineage>
        <taxon>Bacteria</taxon>
        <taxon>Bacillati</taxon>
        <taxon>Bacillota</taxon>
        <taxon>Bacilli</taxon>
        <taxon>Bacillales</taxon>
        <taxon>Bacillaceae</taxon>
        <taxon>Priestia</taxon>
    </lineage>
</organism>
<evidence type="ECO:0000313" key="2">
    <source>
        <dbReference type="Proteomes" id="UP000605259"/>
    </source>
</evidence>
<protein>
    <recommendedName>
        <fullName evidence="3">Nucleotidyl transferase AbiEii/AbiGii toxin family protein</fullName>
    </recommendedName>
</protein>
<keyword evidence="2" id="KW-1185">Reference proteome</keyword>
<evidence type="ECO:0000313" key="1">
    <source>
        <dbReference type="EMBL" id="GGE86020.1"/>
    </source>
</evidence>
<evidence type="ECO:0008006" key="3">
    <source>
        <dbReference type="Google" id="ProtNLM"/>
    </source>
</evidence>
<dbReference type="RefSeq" id="WP_188390214.1">
    <property type="nucleotide sequence ID" value="NZ_BMFK01000013.1"/>
</dbReference>
<gene>
    <name evidence="1" type="ORF">GCM10007140_39260</name>
</gene>
<comment type="caution">
    <text evidence="1">The sequence shown here is derived from an EMBL/GenBank/DDBJ whole genome shotgun (WGS) entry which is preliminary data.</text>
</comment>
<reference evidence="1" key="2">
    <citation type="submission" date="2020-09" db="EMBL/GenBank/DDBJ databases">
        <authorList>
            <person name="Sun Q."/>
            <person name="Zhou Y."/>
        </authorList>
    </citation>
    <scope>NUCLEOTIDE SEQUENCE</scope>
    <source>
        <strain evidence="1">CGMCC 1.12698</strain>
    </source>
</reference>
<accession>A0A917AY40</accession>
<proteinExistence type="predicted"/>
<dbReference type="EMBL" id="BMFK01000013">
    <property type="protein sequence ID" value="GGE86020.1"/>
    <property type="molecule type" value="Genomic_DNA"/>
</dbReference>
<dbReference type="Gene3D" id="3.10.450.620">
    <property type="entry name" value="JHP933, nucleotidyltransferase-like core domain"/>
    <property type="match status" value="1"/>
</dbReference>
<name>A0A917AY40_9BACI</name>
<sequence length="298" mass="34975">MKLTDKNLEEIRKLTIISLFSDDDLMDILVLKGGNALELAYNLNSRASMDIDVSMEKDFADFDLTIEDVQKKLEKRLNITFEEANYKVFDVKLVERPKAKRKIDDLNWGGYSAEFKVISKADYERIGDNTDQLRRESLAISGDKKVIKIDISKYEFTAPSQETEFHDYFIKVYSPRMIVFEKLRAICQQMKEYTQTVRSSQTPRPRDFFDIFVIIDTLDPTLDFTSTENQELIKSFFEIKNVPLRLLGNIKKPETKEFHEQAYATLKNTVKESDNLREFSFYHDYVSTKVEELKVLWN</sequence>
<dbReference type="Pfam" id="PF08843">
    <property type="entry name" value="AbiEii"/>
    <property type="match status" value="1"/>
</dbReference>
<dbReference type="InterPro" id="IPR014942">
    <property type="entry name" value="AbiEii"/>
</dbReference>